<evidence type="ECO:0000256" key="11">
    <source>
        <dbReference type="SAM" id="Phobius"/>
    </source>
</evidence>
<dbReference type="InterPro" id="IPR025201">
    <property type="entry name" value="KdpD_TM"/>
</dbReference>
<comment type="subcellular location">
    <subcellularLocation>
        <location evidence="1">Membrane</location>
        <topology evidence="1">Multi-pass membrane protein</topology>
    </subcellularLocation>
</comment>
<evidence type="ECO:0000259" key="12">
    <source>
        <dbReference type="Pfam" id="PF13493"/>
    </source>
</evidence>
<feature type="domain" description="Sensor protein KdpD transmembrane" evidence="12">
    <location>
        <begin position="83"/>
        <end position="171"/>
    </location>
</feature>
<sequence length="190" mass="20984">MKTLDEQPNPGVLRALALVLVLTCVGSDKLLGGTWVAVFISMFLSSAAFFVLPTSSNAPRLRLVLAGYISRLYAVSTLVQIGLALGAFILIELLDYRVGGLLLGRTFNLYLCAIFIHSLCFGLRTSLIVWPIASAAVYFFELPPEYSFKLESLRDYLHLLLFIFLGLASASSAFLIRVSSVLYDKLDERH</sequence>
<feature type="transmembrane region" description="Helical" evidence="11">
    <location>
        <begin position="72"/>
        <end position="95"/>
    </location>
</feature>
<evidence type="ECO:0000256" key="8">
    <source>
        <dbReference type="ARBA" id="ARBA00022989"/>
    </source>
</evidence>
<keyword evidence="9" id="KW-0902">Two-component regulatory system</keyword>
<dbReference type="Pfam" id="PF13493">
    <property type="entry name" value="DUF4118"/>
    <property type="match status" value="1"/>
</dbReference>
<keyword evidence="14" id="KW-1185">Reference proteome</keyword>
<evidence type="ECO:0000256" key="10">
    <source>
        <dbReference type="ARBA" id="ARBA00023136"/>
    </source>
</evidence>
<keyword evidence="5" id="KW-0547">Nucleotide-binding</keyword>
<evidence type="ECO:0000256" key="1">
    <source>
        <dbReference type="ARBA" id="ARBA00004141"/>
    </source>
</evidence>
<dbReference type="EMBL" id="JAATTO010000033">
    <property type="protein sequence ID" value="MBC9981043.1"/>
    <property type="molecule type" value="Genomic_DNA"/>
</dbReference>
<evidence type="ECO:0000256" key="9">
    <source>
        <dbReference type="ARBA" id="ARBA00023012"/>
    </source>
</evidence>
<feature type="transmembrane region" description="Helical" evidence="11">
    <location>
        <begin position="35"/>
        <end position="52"/>
    </location>
</feature>
<dbReference type="InterPro" id="IPR038318">
    <property type="entry name" value="KdpD_sf"/>
</dbReference>
<feature type="transmembrane region" description="Helical" evidence="11">
    <location>
        <begin position="160"/>
        <end position="183"/>
    </location>
</feature>
<dbReference type="Gene3D" id="1.20.120.620">
    <property type="entry name" value="Backbone structure of the membrane domain of e. Coli histidine kinase receptor kdpd"/>
    <property type="match status" value="1"/>
</dbReference>
<organism evidence="13 14">
    <name type="scientific">Bradyrhizobium campsiandrae</name>
    <dbReference type="NCBI Taxonomy" id="1729892"/>
    <lineage>
        <taxon>Bacteria</taxon>
        <taxon>Pseudomonadati</taxon>
        <taxon>Pseudomonadota</taxon>
        <taxon>Alphaproteobacteria</taxon>
        <taxon>Hyphomicrobiales</taxon>
        <taxon>Nitrobacteraceae</taxon>
        <taxon>Bradyrhizobium</taxon>
    </lineage>
</organism>
<keyword evidence="3" id="KW-0808">Transferase</keyword>
<feature type="transmembrane region" description="Helical" evidence="11">
    <location>
        <begin position="107"/>
        <end position="140"/>
    </location>
</feature>
<evidence type="ECO:0000256" key="5">
    <source>
        <dbReference type="ARBA" id="ARBA00022741"/>
    </source>
</evidence>
<reference evidence="13 14" key="1">
    <citation type="journal article" date="2020" name="Arch. Microbiol.">
        <title>Bradyrhizobium campsiandrae sp. nov., a nitrogen-fixing bacterial strain isolated from a native leguminous tree from the Amazon adapted to flooded conditions.</title>
        <authorList>
            <person name="Cabral Michel D."/>
            <person name="Martins da Costa E."/>
            <person name="Azarias Guimaraes A."/>
            <person name="Soares de Carvalho T."/>
            <person name="Santos de Castro Caputo P."/>
            <person name="Willems A."/>
            <person name="de Souza Moreira F.M."/>
        </authorList>
    </citation>
    <scope>NUCLEOTIDE SEQUENCE [LARGE SCALE GENOMIC DNA]</scope>
    <source>
        <strain evidence="14">INPA 384B</strain>
    </source>
</reference>
<evidence type="ECO:0000256" key="7">
    <source>
        <dbReference type="ARBA" id="ARBA00022840"/>
    </source>
</evidence>
<proteinExistence type="predicted"/>
<keyword evidence="4 11" id="KW-0812">Transmembrane</keyword>
<gene>
    <name evidence="13" type="ORF">HA482_22835</name>
</gene>
<evidence type="ECO:0000313" key="14">
    <source>
        <dbReference type="Proteomes" id="UP000639516"/>
    </source>
</evidence>
<evidence type="ECO:0000256" key="2">
    <source>
        <dbReference type="ARBA" id="ARBA00022553"/>
    </source>
</evidence>
<keyword evidence="6" id="KW-0418">Kinase</keyword>
<evidence type="ECO:0000313" key="13">
    <source>
        <dbReference type="EMBL" id="MBC9981043.1"/>
    </source>
</evidence>
<evidence type="ECO:0000256" key="6">
    <source>
        <dbReference type="ARBA" id="ARBA00022777"/>
    </source>
</evidence>
<dbReference type="Proteomes" id="UP000639516">
    <property type="component" value="Unassembled WGS sequence"/>
</dbReference>
<accession>A0ABR7UCZ9</accession>
<evidence type="ECO:0000256" key="3">
    <source>
        <dbReference type="ARBA" id="ARBA00022679"/>
    </source>
</evidence>
<evidence type="ECO:0000256" key="4">
    <source>
        <dbReference type="ARBA" id="ARBA00022692"/>
    </source>
</evidence>
<dbReference type="RefSeq" id="WP_188106633.1">
    <property type="nucleotide sequence ID" value="NZ_JAANIH010000060.1"/>
</dbReference>
<comment type="caution">
    <text evidence="13">The sequence shown here is derived from an EMBL/GenBank/DDBJ whole genome shotgun (WGS) entry which is preliminary data.</text>
</comment>
<keyword evidence="7" id="KW-0067">ATP-binding</keyword>
<keyword evidence="2" id="KW-0597">Phosphoprotein</keyword>
<name>A0ABR7UCZ9_9BRAD</name>
<keyword evidence="10 11" id="KW-0472">Membrane</keyword>
<keyword evidence="8 11" id="KW-1133">Transmembrane helix</keyword>
<protein>
    <submittedName>
        <fullName evidence="13">DUF4118 domain-containing protein</fullName>
    </submittedName>
</protein>